<evidence type="ECO:0000256" key="2">
    <source>
        <dbReference type="ARBA" id="ARBA00022829"/>
    </source>
</evidence>
<dbReference type="GO" id="GO:0003677">
    <property type="term" value="F:DNA binding"/>
    <property type="evidence" value="ECO:0007669"/>
    <property type="project" value="UniProtKB-KW"/>
</dbReference>
<dbReference type="InterPro" id="IPR004437">
    <property type="entry name" value="ParB/RepB/Spo0J"/>
</dbReference>
<dbReference type="CDD" id="cd16393">
    <property type="entry name" value="SPO0J_N"/>
    <property type="match status" value="1"/>
</dbReference>
<dbReference type="Gene3D" id="3.90.1530.30">
    <property type="match status" value="1"/>
</dbReference>
<name>A0A9X4MHK5_9BACT</name>
<dbReference type="EMBL" id="JAPHEH010000001">
    <property type="protein sequence ID" value="MDG4475678.1"/>
    <property type="molecule type" value="Genomic_DNA"/>
</dbReference>
<evidence type="ECO:0000259" key="5">
    <source>
        <dbReference type="SMART" id="SM00470"/>
    </source>
</evidence>
<accession>A0A9X4MHK5</accession>
<dbReference type="Pfam" id="PF17762">
    <property type="entry name" value="HTH_ParB"/>
    <property type="match status" value="1"/>
</dbReference>
<reference evidence="6" key="2">
    <citation type="submission" date="2022-10" db="EMBL/GenBank/DDBJ databases">
        <authorList>
            <person name="Aronson H.S."/>
        </authorList>
    </citation>
    <scope>NUCLEOTIDE SEQUENCE</scope>
    <source>
        <strain evidence="6">RS19-109</strain>
    </source>
</reference>
<dbReference type="GO" id="GO:0045881">
    <property type="term" value="P:positive regulation of sporulation resulting in formation of a cellular spore"/>
    <property type="evidence" value="ECO:0007669"/>
    <property type="project" value="TreeGrafter"/>
</dbReference>
<reference evidence="6" key="1">
    <citation type="journal article" date="2022" name="bioRxiv">
        <title>Thiovibrio frasassiensisgen. nov., sp. nov., an autotrophic, elemental sulfur disproportionating bacterium isolated from sulfidic karst sediment, and proposal of Thiovibrionaceae fam. nov.</title>
        <authorList>
            <person name="Aronson H."/>
            <person name="Thomas C."/>
            <person name="Bhattacharyya M."/>
            <person name="Eckstein S."/>
            <person name="Jensen S."/>
            <person name="Barco R."/>
            <person name="Macalady J."/>
            <person name="Amend J."/>
        </authorList>
    </citation>
    <scope>NUCLEOTIDE SEQUENCE</scope>
    <source>
        <strain evidence="6">RS19-109</strain>
    </source>
</reference>
<feature type="region of interest" description="Disordered" evidence="4">
    <location>
        <begin position="220"/>
        <end position="243"/>
    </location>
</feature>
<comment type="similarity">
    <text evidence="1">Belongs to the ParB family.</text>
</comment>
<dbReference type="PANTHER" id="PTHR33375">
    <property type="entry name" value="CHROMOSOME-PARTITIONING PROTEIN PARB-RELATED"/>
    <property type="match status" value="1"/>
</dbReference>
<gene>
    <name evidence="6" type="ORF">OLX77_05825</name>
</gene>
<dbReference type="InterPro" id="IPR041468">
    <property type="entry name" value="HTH_ParB/Spo0J"/>
</dbReference>
<dbReference type="Pfam" id="PF02195">
    <property type="entry name" value="ParB_N"/>
    <property type="match status" value="1"/>
</dbReference>
<dbReference type="SMART" id="SM00470">
    <property type="entry name" value="ParB"/>
    <property type="match status" value="1"/>
</dbReference>
<dbReference type="FunFam" id="1.10.10.2830:FF:000001">
    <property type="entry name" value="Chromosome partitioning protein ParB"/>
    <property type="match status" value="1"/>
</dbReference>
<evidence type="ECO:0000256" key="3">
    <source>
        <dbReference type="ARBA" id="ARBA00023125"/>
    </source>
</evidence>
<dbReference type="Gene3D" id="1.10.10.2830">
    <property type="match status" value="1"/>
</dbReference>
<evidence type="ECO:0000256" key="1">
    <source>
        <dbReference type="ARBA" id="ARBA00006295"/>
    </source>
</evidence>
<dbReference type="InterPro" id="IPR003115">
    <property type="entry name" value="ParB_N"/>
</dbReference>
<evidence type="ECO:0000256" key="4">
    <source>
        <dbReference type="SAM" id="MobiDB-lite"/>
    </source>
</evidence>
<dbReference type="SUPFAM" id="SSF110849">
    <property type="entry name" value="ParB/Sulfiredoxin"/>
    <property type="match status" value="1"/>
</dbReference>
<dbReference type="SUPFAM" id="SSF109709">
    <property type="entry name" value="KorB DNA-binding domain-like"/>
    <property type="match status" value="1"/>
</dbReference>
<dbReference type="GO" id="GO:0007059">
    <property type="term" value="P:chromosome segregation"/>
    <property type="evidence" value="ECO:0007669"/>
    <property type="project" value="UniProtKB-KW"/>
</dbReference>
<keyword evidence="2" id="KW-0159">Chromosome partition</keyword>
<comment type="caution">
    <text evidence="6">The sequence shown here is derived from an EMBL/GenBank/DDBJ whole genome shotgun (WGS) entry which is preliminary data.</text>
</comment>
<dbReference type="InterPro" id="IPR050336">
    <property type="entry name" value="Chromosome_partition/occlusion"/>
</dbReference>
<dbReference type="RefSeq" id="WP_307632651.1">
    <property type="nucleotide sequence ID" value="NZ_JAPHEH010000001.1"/>
</dbReference>
<organism evidence="6 7">
    <name type="scientific">Thiovibrio frasassiensis</name>
    <dbReference type="NCBI Taxonomy" id="2984131"/>
    <lineage>
        <taxon>Bacteria</taxon>
        <taxon>Pseudomonadati</taxon>
        <taxon>Thermodesulfobacteriota</taxon>
        <taxon>Desulfobulbia</taxon>
        <taxon>Desulfobulbales</taxon>
        <taxon>Thiovibrionaceae</taxon>
        <taxon>Thiovibrio</taxon>
    </lineage>
</organism>
<dbReference type="PANTHER" id="PTHR33375:SF1">
    <property type="entry name" value="CHROMOSOME-PARTITIONING PROTEIN PARB-RELATED"/>
    <property type="match status" value="1"/>
</dbReference>
<dbReference type="GO" id="GO:0005694">
    <property type="term" value="C:chromosome"/>
    <property type="evidence" value="ECO:0007669"/>
    <property type="project" value="TreeGrafter"/>
</dbReference>
<keyword evidence="3" id="KW-0238">DNA-binding</keyword>
<protein>
    <submittedName>
        <fullName evidence="6">ParB/RepB/Spo0J family partition protein</fullName>
    </submittedName>
</protein>
<dbReference type="NCBIfam" id="TIGR00180">
    <property type="entry name" value="parB_part"/>
    <property type="match status" value="1"/>
</dbReference>
<keyword evidence="7" id="KW-1185">Reference proteome</keyword>
<dbReference type="AlphaFoldDB" id="A0A9X4MHK5"/>
<sequence>MIKKSTSALGKGLDALLPSSGSDGREYFLCPIGAIEPNPNQPRKDINDVALAQLSASIHEKGVLLPLVVCAHGEEGKYQIIAGERRWRAAKMAGLDEVPVLLKDVTPLDRLELALIENIQRQDLNPLEEAEAYLRLVKEFHLTQEEVAKRVGKERSTVANALRINQLPDFAKEDLARGTLSMGHARVLLSVGDEAVMREVRNEIVQQGLTVRQAEALAQKQKKKMAGASSGAKRQPRKSANELPESYCKSLANGLINYLDTKARIIQSGTRGKVEIEYYSHDDLERVLSLLMPGSAK</sequence>
<feature type="domain" description="ParB-like N-terminal" evidence="5">
    <location>
        <begin position="28"/>
        <end position="119"/>
    </location>
</feature>
<evidence type="ECO:0000313" key="6">
    <source>
        <dbReference type="EMBL" id="MDG4475678.1"/>
    </source>
</evidence>
<dbReference type="FunFam" id="3.90.1530.30:FF:000001">
    <property type="entry name" value="Chromosome partitioning protein ParB"/>
    <property type="match status" value="1"/>
</dbReference>
<proteinExistence type="inferred from homology"/>
<dbReference type="InterPro" id="IPR036086">
    <property type="entry name" value="ParB/Sulfiredoxin_sf"/>
</dbReference>
<evidence type="ECO:0000313" key="7">
    <source>
        <dbReference type="Proteomes" id="UP001154240"/>
    </source>
</evidence>
<dbReference type="Proteomes" id="UP001154240">
    <property type="component" value="Unassembled WGS sequence"/>
</dbReference>